<dbReference type="GO" id="GO:0003677">
    <property type="term" value="F:DNA binding"/>
    <property type="evidence" value="ECO:0007669"/>
    <property type="project" value="UniProtKB-UniRule"/>
</dbReference>
<gene>
    <name evidence="4" type="ORF">FJY75_09070</name>
</gene>
<dbReference type="PANTHER" id="PTHR33449:SF1">
    <property type="entry name" value="NUCLEOID-ASSOCIATED PROTEIN YBAB"/>
    <property type="match status" value="1"/>
</dbReference>
<dbReference type="Proteomes" id="UP000748308">
    <property type="component" value="Unassembled WGS sequence"/>
</dbReference>
<dbReference type="PANTHER" id="PTHR33449">
    <property type="entry name" value="NUCLEOID-ASSOCIATED PROTEIN YBAB"/>
    <property type="match status" value="1"/>
</dbReference>
<accession>A0A937X8S4</accession>
<dbReference type="NCBIfam" id="TIGR00103">
    <property type="entry name" value="DNA_YbaB_EbfC"/>
    <property type="match status" value="1"/>
</dbReference>
<proteinExistence type="inferred from homology"/>
<dbReference type="PIRSF" id="PIRSF004555">
    <property type="entry name" value="UCP004555"/>
    <property type="match status" value="1"/>
</dbReference>
<organism evidence="4 5">
    <name type="scientific">Eiseniibacteriota bacterium</name>
    <dbReference type="NCBI Taxonomy" id="2212470"/>
    <lineage>
        <taxon>Bacteria</taxon>
        <taxon>Candidatus Eiseniibacteriota</taxon>
    </lineage>
</organism>
<evidence type="ECO:0000256" key="1">
    <source>
        <dbReference type="ARBA" id="ARBA00023125"/>
    </source>
</evidence>
<evidence type="ECO:0000313" key="5">
    <source>
        <dbReference type="Proteomes" id="UP000748308"/>
    </source>
</evidence>
<sequence length="104" mass="11246">MDLNKMMRQLQQTQARMAELQEQLAARTLEATAGGGMVKVAVNGRNEVLSIRIDPQVVDPGDVEMLEDLVVAAVNEARQRVEEMTRAEMSRVAGGLGLPGMPGV</sequence>
<evidence type="ECO:0000313" key="4">
    <source>
        <dbReference type="EMBL" id="MBM3317993.1"/>
    </source>
</evidence>
<name>A0A937X8S4_UNCEI</name>
<dbReference type="AlphaFoldDB" id="A0A937X8S4"/>
<reference evidence="4" key="1">
    <citation type="submission" date="2019-03" db="EMBL/GenBank/DDBJ databases">
        <title>Lake Tanganyika Metagenome-Assembled Genomes (MAGs).</title>
        <authorList>
            <person name="Tran P."/>
        </authorList>
    </citation>
    <scope>NUCLEOTIDE SEQUENCE</scope>
    <source>
        <strain evidence="4">M_DeepCast_400m_m2_100</strain>
    </source>
</reference>
<keyword evidence="1 2" id="KW-0238">DNA-binding</keyword>
<dbReference type="HAMAP" id="MF_00274">
    <property type="entry name" value="DNA_YbaB_EbfC"/>
    <property type="match status" value="1"/>
</dbReference>
<dbReference type="InterPro" id="IPR036894">
    <property type="entry name" value="YbaB-like_sf"/>
</dbReference>
<dbReference type="EMBL" id="VGIY01000235">
    <property type="protein sequence ID" value="MBM3317993.1"/>
    <property type="molecule type" value="Genomic_DNA"/>
</dbReference>
<keyword evidence="3" id="KW-0175">Coiled coil</keyword>
<comment type="caution">
    <text evidence="4">The sequence shown here is derived from an EMBL/GenBank/DDBJ whole genome shotgun (WGS) entry which is preliminary data.</text>
</comment>
<comment type="function">
    <text evidence="2">Binds to DNA and alters its conformation. May be involved in regulation of gene expression, nucleoid organization and DNA protection.</text>
</comment>
<comment type="similarity">
    <text evidence="2">Belongs to the YbaB/EbfC family.</text>
</comment>
<keyword evidence="2" id="KW-0963">Cytoplasm</keyword>
<dbReference type="GO" id="GO:0043590">
    <property type="term" value="C:bacterial nucleoid"/>
    <property type="evidence" value="ECO:0007669"/>
    <property type="project" value="UniProtKB-UniRule"/>
</dbReference>
<evidence type="ECO:0000256" key="3">
    <source>
        <dbReference type="SAM" id="Coils"/>
    </source>
</evidence>
<dbReference type="Gene3D" id="3.30.1310.10">
    <property type="entry name" value="Nucleoid-associated protein YbaB-like domain"/>
    <property type="match status" value="1"/>
</dbReference>
<dbReference type="SUPFAM" id="SSF82607">
    <property type="entry name" value="YbaB-like"/>
    <property type="match status" value="1"/>
</dbReference>
<feature type="coiled-coil region" evidence="3">
    <location>
        <begin position="3"/>
        <end position="30"/>
    </location>
</feature>
<dbReference type="InterPro" id="IPR004401">
    <property type="entry name" value="YbaB/EbfC"/>
</dbReference>
<comment type="subcellular location">
    <subcellularLocation>
        <location evidence="2">Cytoplasm</location>
        <location evidence="2">Nucleoid</location>
    </subcellularLocation>
</comment>
<protein>
    <recommendedName>
        <fullName evidence="2">Nucleoid-associated protein FJY75_09070</fullName>
    </recommendedName>
</protein>
<dbReference type="Pfam" id="PF02575">
    <property type="entry name" value="YbaB_DNA_bd"/>
    <property type="match status" value="1"/>
</dbReference>
<comment type="subunit">
    <text evidence="2">Homodimer.</text>
</comment>
<dbReference type="GO" id="GO:0005829">
    <property type="term" value="C:cytosol"/>
    <property type="evidence" value="ECO:0007669"/>
    <property type="project" value="TreeGrafter"/>
</dbReference>
<evidence type="ECO:0000256" key="2">
    <source>
        <dbReference type="HAMAP-Rule" id="MF_00274"/>
    </source>
</evidence>